<dbReference type="Pfam" id="PF00145">
    <property type="entry name" value="DNA_methylase"/>
    <property type="match status" value="1"/>
</dbReference>
<evidence type="ECO:0000256" key="1">
    <source>
        <dbReference type="ARBA" id="ARBA00011975"/>
    </source>
</evidence>
<dbReference type="GO" id="GO:0032259">
    <property type="term" value="P:methylation"/>
    <property type="evidence" value="ECO:0007669"/>
    <property type="project" value="UniProtKB-KW"/>
</dbReference>
<dbReference type="EC" id="2.1.1.37" evidence="1"/>
<evidence type="ECO:0000256" key="3">
    <source>
        <dbReference type="ARBA" id="ARBA00022679"/>
    </source>
</evidence>
<evidence type="ECO:0000256" key="2">
    <source>
        <dbReference type="ARBA" id="ARBA00022603"/>
    </source>
</evidence>
<accession>A0ABV6KUD8</accession>
<dbReference type="Gene3D" id="3.90.120.10">
    <property type="entry name" value="DNA Methylase, subunit A, domain 2"/>
    <property type="match status" value="1"/>
</dbReference>
<comment type="similarity">
    <text evidence="6">Belongs to the class I-like SAM-binding methyltransferase superfamily. C5-methyltransferase family.</text>
</comment>
<dbReference type="PROSITE" id="PS51679">
    <property type="entry name" value="SAM_MT_C5"/>
    <property type="match status" value="1"/>
</dbReference>
<dbReference type="EMBL" id="JBHLUU010000114">
    <property type="protein sequence ID" value="MFC0476940.1"/>
    <property type="molecule type" value="Genomic_DNA"/>
</dbReference>
<keyword evidence="4 6" id="KW-0949">S-adenosyl-L-methionine</keyword>
<gene>
    <name evidence="7" type="ORF">ACFFHF_17185</name>
</gene>
<dbReference type="GO" id="GO:0008168">
    <property type="term" value="F:methyltransferase activity"/>
    <property type="evidence" value="ECO:0007669"/>
    <property type="project" value="UniProtKB-KW"/>
</dbReference>
<reference evidence="7 8" key="1">
    <citation type="submission" date="2024-09" db="EMBL/GenBank/DDBJ databases">
        <authorList>
            <person name="Sun Q."/>
            <person name="Mori K."/>
        </authorList>
    </citation>
    <scope>NUCLEOTIDE SEQUENCE [LARGE SCALE GENOMIC DNA]</scope>
    <source>
        <strain evidence="7 8">CGMCC 1.9126</strain>
    </source>
</reference>
<keyword evidence="8" id="KW-1185">Reference proteome</keyword>
<comment type="caution">
    <text evidence="7">The sequence shown here is derived from an EMBL/GenBank/DDBJ whole genome shotgun (WGS) entry which is preliminary data.</text>
</comment>
<dbReference type="RefSeq" id="WP_377058682.1">
    <property type="nucleotide sequence ID" value="NZ_JBHLUU010000114.1"/>
</dbReference>
<feature type="active site" evidence="6">
    <location>
        <position position="206"/>
    </location>
</feature>
<keyword evidence="5" id="KW-0680">Restriction system</keyword>
<organism evidence="7 8">
    <name type="scientific">Robertmurraya beringensis</name>
    <dbReference type="NCBI Taxonomy" id="641660"/>
    <lineage>
        <taxon>Bacteria</taxon>
        <taxon>Bacillati</taxon>
        <taxon>Bacillota</taxon>
        <taxon>Bacilli</taxon>
        <taxon>Bacillales</taxon>
        <taxon>Bacillaceae</taxon>
        <taxon>Robertmurraya</taxon>
    </lineage>
</organism>
<dbReference type="PANTHER" id="PTHR46098:SF1">
    <property type="entry name" value="TRNA (CYTOSINE(38)-C(5))-METHYLTRANSFERASE"/>
    <property type="match status" value="1"/>
</dbReference>
<keyword evidence="3 6" id="KW-0808">Transferase</keyword>
<dbReference type="Gene3D" id="3.40.50.150">
    <property type="entry name" value="Vaccinia Virus protein VP39"/>
    <property type="match status" value="1"/>
</dbReference>
<evidence type="ECO:0000256" key="6">
    <source>
        <dbReference type="PROSITE-ProRule" id="PRU01016"/>
    </source>
</evidence>
<evidence type="ECO:0000256" key="5">
    <source>
        <dbReference type="ARBA" id="ARBA00022747"/>
    </source>
</evidence>
<name>A0ABV6KUD8_9BACI</name>
<proteinExistence type="inferred from homology"/>
<evidence type="ECO:0000313" key="8">
    <source>
        <dbReference type="Proteomes" id="UP001589738"/>
    </source>
</evidence>
<dbReference type="InterPro" id="IPR029063">
    <property type="entry name" value="SAM-dependent_MTases_sf"/>
</dbReference>
<protein>
    <recommendedName>
        <fullName evidence="1">DNA (cytosine-5-)-methyltransferase</fullName>
        <ecNumber evidence="1">2.1.1.37</ecNumber>
    </recommendedName>
</protein>
<evidence type="ECO:0000256" key="4">
    <source>
        <dbReference type="ARBA" id="ARBA00022691"/>
    </source>
</evidence>
<dbReference type="Proteomes" id="UP001589738">
    <property type="component" value="Unassembled WGS sequence"/>
</dbReference>
<keyword evidence="2 6" id="KW-0489">Methyltransferase</keyword>
<dbReference type="PANTHER" id="PTHR46098">
    <property type="entry name" value="TRNA (CYTOSINE(38)-C(5))-METHYLTRANSFERASE"/>
    <property type="match status" value="1"/>
</dbReference>
<evidence type="ECO:0000313" key="7">
    <source>
        <dbReference type="EMBL" id="MFC0476940.1"/>
    </source>
</evidence>
<sequence length="468" mass="53935">MNLKLKKVYSVSKKGKPERPRLFLQHLICEAAGFEPKGEIHIKILEEKEEIILQNFPFDGENDIHTVHVSSRKSKLSQQERPLIDTAGERYSFLDINQKVEMNVFRKGKKGRVVIKTLEYKLFENNTIPTPKDQRIRFLSLCAGAGVGTSILESTNYFTPIQEIELEDDSTEVLLHNFPNSMVFNGDLRDCMDVAEVDMAFVTLPCNEFSVLGGLESGIMDDLVLATSKILQSSKAEVLFFENVPSFFRSNAWDSLKSLLQEEYPYWAQKDIEAWDFGSIAMRKRTYAVAFRSEERFLHFQFPTPPKGRRKKLKDFLDRGNVAHEWKSIEKFMASFNSRAAWKERSLELTFVDKNVERISCIPKRYTSQCASNSHVLSEDKKWFRFLSLNEIKRILDIPETFTFTDNIQKIRKVEMLGQSVDGRVIKAIANRIAYTFMKVKTVATENVKKIKTSYSINNGGQLELLLT</sequence>
<dbReference type="InterPro" id="IPR001525">
    <property type="entry name" value="C5_MeTfrase"/>
</dbReference>
<dbReference type="InterPro" id="IPR050750">
    <property type="entry name" value="C5-MTase"/>
</dbReference>
<dbReference type="SUPFAM" id="SSF53335">
    <property type="entry name" value="S-adenosyl-L-methionine-dependent methyltransferases"/>
    <property type="match status" value="1"/>
</dbReference>